<dbReference type="InterPro" id="IPR055357">
    <property type="entry name" value="LRR_At1g61320_AtMIF1"/>
</dbReference>
<feature type="domain" description="F-box" evidence="1">
    <location>
        <begin position="5"/>
        <end position="43"/>
    </location>
</feature>
<evidence type="ECO:0000259" key="1">
    <source>
        <dbReference type="Pfam" id="PF00646"/>
    </source>
</evidence>
<sequence>MDDRISYLPGDVLRVILYFLPQKEAARTSVLSTAWRNLWIRRKNLEFFESKFKRSKEEFRHVIDDSLRRYHDSAMYLEEFTLSTALDDETLQHLQTFWIPRIEQLGGKKISLIFESQDADMNIPYVLFEIVQLYSLRLEKFTDSHLQGLNLVACVNLRMIALVDVDVTNKDLENIANSCPLLENVTVQHCRMVSRLNFDVLHHLKTLCFENYEFHEQQSFEVYVWNLETAVIGSNICDIFKMGGSLLHMTELSLNHVMEGLRNLSNCYFPCLHFLRITNCHCLSGVDTAVNAPNLVLFEYKGQFVPKIKFAQIINQWDSKIQLLKTSSSGEWLPKLAELLQCLEGSNVYLIMDHNDIRKEHIFERTRASNKQVIESLSVRCDLSVASSLFLSVFLVCKPKILYYIGDDRVTSVAYLWGILKEEGNIKHESLPRILEFQEIRELLLEELEEANFQIKKKWNREKDWHSCPLFEHLMSYKLSHFRFILKWKET</sequence>
<evidence type="ECO:0000313" key="3">
    <source>
        <dbReference type="EMBL" id="EYU22413.1"/>
    </source>
</evidence>
<proteinExistence type="predicted"/>
<dbReference type="InterPro" id="IPR036047">
    <property type="entry name" value="F-box-like_dom_sf"/>
</dbReference>
<keyword evidence="4" id="KW-1185">Reference proteome</keyword>
<gene>
    <name evidence="3" type="ORF">MIMGU_mgv1a020807mg</name>
</gene>
<reference evidence="3 4" key="1">
    <citation type="journal article" date="2013" name="Proc. Natl. Acad. Sci. U.S.A.">
        <title>Fine-scale variation in meiotic recombination in Mimulus inferred from population shotgun sequencing.</title>
        <authorList>
            <person name="Hellsten U."/>
            <person name="Wright K.M."/>
            <person name="Jenkins J."/>
            <person name="Shu S."/>
            <person name="Yuan Y."/>
            <person name="Wessler S.R."/>
            <person name="Schmutz J."/>
            <person name="Willis J.H."/>
            <person name="Rokhsar D.S."/>
        </authorList>
    </citation>
    <scope>NUCLEOTIDE SEQUENCE [LARGE SCALE GENOMIC DNA]</scope>
    <source>
        <strain evidence="4">cv. DUN x IM62</strain>
    </source>
</reference>
<dbReference type="SUPFAM" id="SSF81383">
    <property type="entry name" value="F-box domain"/>
    <property type="match status" value="1"/>
</dbReference>
<feature type="non-terminal residue" evidence="3">
    <location>
        <position position="491"/>
    </location>
</feature>
<accession>A0A022Q5D1</accession>
<dbReference type="CDD" id="cd22160">
    <property type="entry name" value="F-box_AtFBL13-like"/>
    <property type="match status" value="1"/>
</dbReference>
<dbReference type="Gene3D" id="3.80.10.10">
    <property type="entry name" value="Ribonuclease Inhibitor"/>
    <property type="match status" value="1"/>
</dbReference>
<evidence type="ECO:0000259" key="2">
    <source>
        <dbReference type="Pfam" id="PF23622"/>
    </source>
</evidence>
<dbReference type="InterPro" id="IPR001810">
    <property type="entry name" value="F-box_dom"/>
</dbReference>
<organism evidence="3 4">
    <name type="scientific">Erythranthe guttata</name>
    <name type="common">Yellow monkey flower</name>
    <name type="synonym">Mimulus guttatus</name>
    <dbReference type="NCBI Taxonomy" id="4155"/>
    <lineage>
        <taxon>Eukaryota</taxon>
        <taxon>Viridiplantae</taxon>
        <taxon>Streptophyta</taxon>
        <taxon>Embryophyta</taxon>
        <taxon>Tracheophyta</taxon>
        <taxon>Spermatophyta</taxon>
        <taxon>Magnoliopsida</taxon>
        <taxon>eudicotyledons</taxon>
        <taxon>Gunneridae</taxon>
        <taxon>Pentapetalae</taxon>
        <taxon>asterids</taxon>
        <taxon>lamiids</taxon>
        <taxon>Lamiales</taxon>
        <taxon>Phrymaceae</taxon>
        <taxon>Erythranthe</taxon>
    </lineage>
</organism>
<dbReference type="Proteomes" id="UP000030748">
    <property type="component" value="Unassembled WGS sequence"/>
</dbReference>
<feature type="domain" description="At1g61320/AtMIF1 LRR" evidence="2">
    <location>
        <begin position="98"/>
        <end position="253"/>
    </location>
</feature>
<dbReference type="InterPro" id="IPR032675">
    <property type="entry name" value="LRR_dom_sf"/>
</dbReference>
<dbReference type="InterPro" id="IPR053781">
    <property type="entry name" value="F-box_AtFBL13-like"/>
</dbReference>
<dbReference type="Pfam" id="PF00646">
    <property type="entry name" value="F-box"/>
    <property type="match status" value="1"/>
</dbReference>
<dbReference type="AlphaFoldDB" id="A0A022Q5D1"/>
<dbReference type="Pfam" id="PF23622">
    <property type="entry name" value="LRR_At1g61320_AtMIF1"/>
    <property type="match status" value="1"/>
</dbReference>
<protein>
    <submittedName>
        <fullName evidence="3">Uncharacterized protein</fullName>
    </submittedName>
</protein>
<dbReference type="PANTHER" id="PTHR34145">
    <property type="entry name" value="OS02G0105600 PROTEIN"/>
    <property type="match status" value="1"/>
</dbReference>
<dbReference type="InterPro" id="IPR053772">
    <property type="entry name" value="At1g61320/At1g61330-like"/>
</dbReference>
<dbReference type="SUPFAM" id="SSF52058">
    <property type="entry name" value="L domain-like"/>
    <property type="match status" value="1"/>
</dbReference>
<dbReference type="EMBL" id="KI632201">
    <property type="protein sequence ID" value="EYU22413.1"/>
    <property type="molecule type" value="Genomic_DNA"/>
</dbReference>
<evidence type="ECO:0000313" key="4">
    <source>
        <dbReference type="Proteomes" id="UP000030748"/>
    </source>
</evidence>
<name>A0A022Q5D1_ERYGU</name>